<organism evidence="3 4">
    <name type="scientific">Aspergillus tanneri</name>
    <dbReference type="NCBI Taxonomy" id="1220188"/>
    <lineage>
        <taxon>Eukaryota</taxon>
        <taxon>Fungi</taxon>
        <taxon>Dikarya</taxon>
        <taxon>Ascomycota</taxon>
        <taxon>Pezizomycotina</taxon>
        <taxon>Eurotiomycetes</taxon>
        <taxon>Eurotiomycetidae</taxon>
        <taxon>Eurotiales</taxon>
        <taxon>Aspergillaceae</taxon>
        <taxon>Aspergillus</taxon>
        <taxon>Aspergillus subgen. Circumdati</taxon>
    </lineage>
</organism>
<keyword evidence="4" id="KW-1185">Reference proteome</keyword>
<protein>
    <submittedName>
        <fullName evidence="3">Uncharacterized protein</fullName>
    </submittedName>
</protein>
<keyword evidence="1" id="KW-0175">Coiled coil</keyword>
<dbReference type="VEuPathDB" id="FungiDB:EYZ11_011540"/>
<reference evidence="3 4" key="1">
    <citation type="submission" date="2019-03" db="EMBL/GenBank/DDBJ databases">
        <title>The genome sequence of a newly discovered highly antifungal drug resistant Aspergillus species, Aspergillus tanneri NIH 1004.</title>
        <authorList>
            <person name="Mounaud S."/>
            <person name="Singh I."/>
            <person name="Joardar V."/>
            <person name="Pakala S."/>
            <person name="Pakala S."/>
            <person name="Venepally P."/>
            <person name="Hoover J."/>
            <person name="Nierman W."/>
            <person name="Chung J."/>
            <person name="Losada L."/>
        </authorList>
    </citation>
    <scope>NUCLEOTIDE SEQUENCE [LARGE SCALE GENOMIC DNA]</scope>
    <source>
        <strain evidence="3 4">NIH1004</strain>
    </source>
</reference>
<comment type="caution">
    <text evidence="3">The sequence shown here is derived from an EMBL/GenBank/DDBJ whole genome shotgun (WGS) entry which is preliminary data.</text>
</comment>
<gene>
    <name evidence="3" type="ORF">EYZ11_011540</name>
</gene>
<feature type="compositionally biased region" description="Basic and acidic residues" evidence="2">
    <location>
        <begin position="187"/>
        <end position="202"/>
    </location>
</feature>
<sequence>MAQGPCINRAGLREPTRRGRRRRAVLKIIDNVVALLVIDKSWWLCAERTLNTARWQRFRPKGIPNPTPTNSQGVTGPSRDDFQPIIPRKYRRNAPRLVNEPLSNPESASIVENGGRVTDHESEELKEQNNELQEEVRALRAQIENLQKTAAEPKSSAAVAVSGNERTTEVTTIHNYRKVPGCIRISTERDPENENMEGDRFARCLPQTKPTNTSEQPS</sequence>
<accession>A0A4S3J2J8</accession>
<feature type="coiled-coil region" evidence="1">
    <location>
        <begin position="115"/>
        <end position="149"/>
    </location>
</feature>
<dbReference type="AlphaFoldDB" id="A0A4S3J2J8"/>
<feature type="region of interest" description="Disordered" evidence="2">
    <location>
        <begin position="187"/>
        <end position="218"/>
    </location>
</feature>
<proteinExistence type="predicted"/>
<evidence type="ECO:0000313" key="4">
    <source>
        <dbReference type="Proteomes" id="UP000308092"/>
    </source>
</evidence>
<dbReference type="Proteomes" id="UP000308092">
    <property type="component" value="Unassembled WGS sequence"/>
</dbReference>
<feature type="region of interest" description="Disordered" evidence="2">
    <location>
        <begin position="58"/>
        <end position="86"/>
    </location>
</feature>
<feature type="compositionally biased region" description="Polar residues" evidence="2">
    <location>
        <begin position="208"/>
        <end position="218"/>
    </location>
</feature>
<dbReference type="EMBL" id="SOSA01000726">
    <property type="protein sequence ID" value="THC89010.1"/>
    <property type="molecule type" value="Genomic_DNA"/>
</dbReference>
<evidence type="ECO:0000313" key="3">
    <source>
        <dbReference type="EMBL" id="THC89010.1"/>
    </source>
</evidence>
<evidence type="ECO:0000256" key="1">
    <source>
        <dbReference type="SAM" id="Coils"/>
    </source>
</evidence>
<evidence type="ECO:0000256" key="2">
    <source>
        <dbReference type="SAM" id="MobiDB-lite"/>
    </source>
</evidence>
<name>A0A4S3J2J8_9EURO</name>